<accession>A0ABT4SZ94</accession>
<proteinExistence type="predicted"/>
<dbReference type="EMBL" id="JAPNUD010000044">
    <property type="protein sequence ID" value="MDA0642562.1"/>
    <property type="molecule type" value="Genomic_DNA"/>
</dbReference>
<evidence type="ECO:0000313" key="1">
    <source>
        <dbReference type="EMBL" id="MDA0642562.1"/>
    </source>
</evidence>
<name>A0ABT4SZ94_9ACTN</name>
<reference evidence="1 2" key="1">
    <citation type="submission" date="2022-11" db="EMBL/GenBank/DDBJ databases">
        <title>Nonomuraea corallina sp. nov., a new species of the genus Nonomuraea isolated from sea side sediment in Thai sea.</title>
        <authorList>
            <person name="Ngamcharungchit C."/>
            <person name="Matsumoto A."/>
            <person name="Suriyachadkun C."/>
            <person name="Panbangred W."/>
            <person name="Inahashi Y."/>
            <person name="Intra B."/>
        </authorList>
    </citation>
    <scope>NUCLEOTIDE SEQUENCE [LARGE SCALE GENOMIC DNA]</scope>
    <source>
        <strain evidence="1 2">DSM 43553</strain>
    </source>
</reference>
<gene>
    <name evidence="1" type="ORF">OUY24_18160</name>
</gene>
<organism evidence="1 2">
    <name type="scientific">Nonomuraea ferruginea</name>
    <dbReference type="NCBI Taxonomy" id="46174"/>
    <lineage>
        <taxon>Bacteria</taxon>
        <taxon>Bacillati</taxon>
        <taxon>Actinomycetota</taxon>
        <taxon>Actinomycetes</taxon>
        <taxon>Streptosporangiales</taxon>
        <taxon>Streptosporangiaceae</taxon>
        <taxon>Nonomuraea</taxon>
    </lineage>
</organism>
<dbReference type="Proteomes" id="UP001212498">
    <property type="component" value="Unassembled WGS sequence"/>
</dbReference>
<keyword evidence="2" id="KW-1185">Reference proteome</keyword>
<protein>
    <submittedName>
        <fullName evidence="1">Uncharacterized protein</fullName>
    </submittedName>
</protein>
<comment type="caution">
    <text evidence="1">The sequence shown here is derived from an EMBL/GenBank/DDBJ whole genome shotgun (WGS) entry which is preliminary data.</text>
</comment>
<dbReference type="RefSeq" id="WP_271277073.1">
    <property type="nucleotide sequence ID" value="NZ_BAABFD010000005.1"/>
</dbReference>
<evidence type="ECO:0000313" key="2">
    <source>
        <dbReference type="Proteomes" id="UP001212498"/>
    </source>
</evidence>
<sequence>MFDITWIDLICLAAVKGRDIESVRQVIGAENEPSSGDDARFNSVTPPEGAMLSEWGDGVLVCQLGSGTRCAKPQTLAALATARGTVMATCWHDRGISPAYPGWHNLLALAANGRLLSALDPSNHQQQRLGYDTSALDPYLAGARFDYETIPVWSPAGETIGYGAGGSIVVAHWRYACLLAIERFMQAELRESVVRSVVPGRSFFLSGSLPESPVPIPEFLNYSPGGD</sequence>